<name>A0A3A8KML7_9BACT</name>
<gene>
    <name evidence="2" type="ORF">D7X32_13535</name>
</gene>
<evidence type="ECO:0000313" key="3">
    <source>
        <dbReference type="Proteomes" id="UP000268313"/>
    </source>
</evidence>
<dbReference type="NCBIfam" id="TIGR02267">
    <property type="entry name" value="DUSAM domain"/>
    <property type="match status" value="1"/>
</dbReference>
<dbReference type="RefSeq" id="WP_120602952.1">
    <property type="nucleotide sequence ID" value="NZ_RAWE01000038.1"/>
</dbReference>
<evidence type="ECO:0000313" key="2">
    <source>
        <dbReference type="EMBL" id="RKH03672.1"/>
    </source>
</evidence>
<dbReference type="Proteomes" id="UP000268313">
    <property type="component" value="Unassembled WGS sequence"/>
</dbReference>
<dbReference type="EMBL" id="RAWE01000038">
    <property type="protein sequence ID" value="RKH03672.1"/>
    <property type="molecule type" value="Genomic_DNA"/>
</dbReference>
<proteinExistence type="predicted"/>
<keyword evidence="3" id="KW-1185">Reference proteome</keyword>
<organism evidence="2 3">
    <name type="scientific">Corallococcus carmarthensis</name>
    <dbReference type="NCBI Taxonomy" id="2316728"/>
    <lineage>
        <taxon>Bacteria</taxon>
        <taxon>Pseudomonadati</taxon>
        <taxon>Myxococcota</taxon>
        <taxon>Myxococcia</taxon>
        <taxon>Myxococcales</taxon>
        <taxon>Cystobacterineae</taxon>
        <taxon>Myxococcaceae</taxon>
        <taxon>Corallococcus</taxon>
    </lineage>
</organism>
<protein>
    <submittedName>
        <fullName evidence="2">DUSAM domain-containing protein</fullName>
    </submittedName>
</protein>
<dbReference type="Pfam" id="PF09543">
    <property type="entry name" value="DUF2379"/>
    <property type="match status" value="1"/>
</dbReference>
<evidence type="ECO:0000259" key="1">
    <source>
        <dbReference type="Pfam" id="PF09543"/>
    </source>
</evidence>
<comment type="caution">
    <text evidence="2">The sequence shown here is derived from an EMBL/GenBank/DDBJ whole genome shotgun (WGS) entry which is preliminary data.</text>
</comment>
<sequence>MSQDINWDEVRALAARIEAGETLALTPDVRELLLRTAREVAIPEPDAQAAVQDVAAATTLLREARARIREGSMRLARARMLAGDLAKAGDKAGARKLLEDLLAVEVVPLYREQAELELEDLD</sequence>
<feature type="domain" description="DUSAM" evidence="1">
    <location>
        <begin position="6"/>
        <end position="121"/>
    </location>
</feature>
<dbReference type="AlphaFoldDB" id="A0A3A8KML7"/>
<accession>A0A3A8KML7</accession>
<reference evidence="3" key="1">
    <citation type="submission" date="2018-09" db="EMBL/GenBank/DDBJ databases">
        <authorList>
            <person name="Livingstone P.G."/>
            <person name="Whitworth D.E."/>
        </authorList>
    </citation>
    <scope>NUCLEOTIDE SEQUENCE [LARGE SCALE GENOMIC DNA]</scope>
    <source>
        <strain evidence="3">CA043D</strain>
    </source>
</reference>
<dbReference type="InterPro" id="IPR011753">
    <property type="entry name" value="DUSAM_dom"/>
</dbReference>
<dbReference type="OrthoDB" id="5519273at2"/>